<protein>
    <recommendedName>
        <fullName evidence="1">Integrase zinc-binding domain-containing protein</fullName>
    </recommendedName>
</protein>
<reference evidence="3" key="2">
    <citation type="journal article" date="2013" name="PLoS Genet.">
        <title>Comparative genome structure, secondary metabolite, and effector coding capacity across Cochliobolus pathogens.</title>
        <authorList>
            <person name="Condon B.J."/>
            <person name="Leng Y."/>
            <person name="Wu D."/>
            <person name="Bushley K.E."/>
            <person name="Ohm R.A."/>
            <person name="Otillar R."/>
            <person name="Martin J."/>
            <person name="Schackwitz W."/>
            <person name="Grimwood J."/>
            <person name="MohdZainudin N."/>
            <person name="Xue C."/>
            <person name="Wang R."/>
            <person name="Manning V.A."/>
            <person name="Dhillon B."/>
            <person name="Tu Z.J."/>
            <person name="Steffenson B.J."/>
            <person name="Salamov A."/>
            <person name="Sun H."/>
            <person name="Lowry S."/>
            <person name="LaButti K."/>
            <person name="Han J."/>
            <person name="Copeland A."/>
            <person name="Lindquist E."/>
            <person name="Barry K."/>
            <person name="Schmutz J."/>
            <person name="Baker S.E."/>
            <person name="Ciuffetti L.M."/>
            <person name="Grigoriev I.V."/>
            <person name="Zhong S."/>
            <person name="Turgeon B.G."/>
        </authorList>
    </citation>
    <scope>NUCLEOTIDE SEQUENCE [LARGE SCALE GENOMIC DNA]</scope>
    <source>
        <strain evidence="3">C5 / ATCC 48332 / race O</strain>
    </source>
</reference>
<evidence type="ECO:0000313" key="3">
    <source>
        <dbReference type="Proteomes" id="UP000016936"/>
    </source>
</evidence>
<dbReference type="Gene3D" id="1.10.340.70">
    <property type="match status" value="1"/>
</dbReference>
<dbReference type="InterPro" id="IPR041588">
    <property type="entry name" value="Integrase_H2C2"/>
</dbReference>
<dbReference type="EMBL" id="KB445571">
    <property type="protein sequence ID" value="EMD94814.1"/>
    <property type="molecule type" value="Genomic_DNA"/>
</dbReference>
<dbReference type="STRING" id="701091.M2U8E4"/>
<reference evidence="2 3" key="1">
    <citation type="journal article" date="2012" name="PLoS Pathog.">
        <title>Diverse lifestyles and strategies of plant pathogenesis encoded in the genomes of eighteen Dothideomycetes fungi.</title>
        <authorList>
            <person name="Ohm R.A."/>
            <person name="Feau N."/>
            <person name="Henrissat B."/>
            <person name="Schoch C.L."/>
            <person name="Horwitz B.A."/>
            <person name="Barry K.W."/>
            <person name="Condon B.J."/>
            <person name="Copeland A.C."/>
            <person name="Dhillon B."/>
            <person name="Glaser F."/>
            <person name="Hesse C.N."/>
            <person name="Kosti I."/>
            <person name="LaButti K."/>
            <person name="Lindquist E.A."/>
            <person name="Lucas S."/>
            <person name="Salamov A.A."/>
            <person name="Bradshaw R.E."/>
            <person name="Ciuffetti L."/>
            <person name="Hamelin R.C."/>
            <person name="Kema G.H.J."/>
            <person name="Lawrence C."/>
            <person name="Scott J.A."/>
            <person name="Spatafora J.W."/>
            <person name="Turgeon B.G."/>
            <person name="de Wit P.J.G.M."/>
            <person name="Zhong S."/>
            <person name="Goodwin S.B."/>
            <person name="Grigoriev I.V."/>
        </authorList>
    </citation>
    <scope>NUCLEOTIDE SEQUENCE [LARGE SCALE GENOMIC DNA]</scope>
    <source>
        <strain evidence="3">C5 / ATCC 48332 / race O</strain>
    </source>
</reference>
<evidence type="ECO:0000313" key="2">
    <source>
        <dbReference type="EMBL" id="EMD94814.1"/>
    </source>
</evidence>
<accession>M2U8E4</accession>
<evidence type="ECO:0000259" key="1">
    <source>
        <dbReference type="Pfam" id="PF17921"/>
    </source>
</evidence>
<proteinExistence type="predicted"/>
<gene>
    <name evidence="2" type="ORF">COCHEDRAFT_1091716</name>
</gene>
<feature type="domain" description="Integrase zinc-binding" evidence="1">
    <location>
        <begin position="66"/>
        <end position="108"/>
    </location>
</feature>
<organism evidence="2 3">
    <name type="scientific">Cochliobolus heterostrophus (strain C5 / ATCC 48332 / race O)</name>
    <name type="common">Southern corn leaf blight fungus</name>
    <name type="synonym">Bipolaris maydis</name>
    <dbReference type="NCBI Taxonomy" id="701091"/>
    <lineage>
        <taxon>Eukaryota</taxon>
        <taxon>Fungi</taxon>
        <taxon>Dikarya</taxon>
        <taxon>Ascomycota</taxon>
        <taxon>Pezizomycotina</taxon>
        <taxon>Dothideomycetes</taxon>
        <taxon>Pleosporomycetidae</taxon>
        <taxon>Pleosporales</taxon>
        <taxon>Pleosporineae</taxon>
        <taxon>Pleosporaceae</taxon>
        <taxon>Bipolaris</taxon>
    </lineage>
</organism>
<dbReference type="HOGENOM" id="CLU_1964740_0_0_1"/>
<dbReference type="Proteomes" id="UP000016936">
    <property type="component" value="Unassembled WGS sequence"/>
</dbReference>
<dbReference type="AlphaFoldDB" id="M2U8E4"/>
<keyword evidence="3" id="KW-1185">Reference proteome</keyword>
<name>M2U8E4_COCH5</name>
<dbReference type="Pfam" id="PF17921">
    <property type="entry name" value="Integrase_H2C2"/>
    <property type="match status" value="1"/>
</dbReference>
<sequence>MPDGSLKYNQPELAKIATTVVHQVMTLQQQWQEKANSWQFEPESSDGLLQDEQEYRCMVSKDRTYVPPHMRPYLIKELHESPEYGHAGIEEMVRRLSKVFAIPRMRTKLPRSLEPGSARFCDTILVIHEIRNDKAVTTLCELRI</sequence>